<evidence type="ECO:0000256" key="4">
    <source>
        <dbReference type="ARBA" id="ARBA00022723"/>
    </source>
</evidence>
<protein>
    <recommendedName>
        <fullName evidence="1 12">GTP 3',8-cyclase</fullName>
        <ecNumber evidence="1 12">4.1.99.22</ecNumber>
    </recommendedName>
    <alternativeName>
        <fullName evidence="12">Molybdenum cofactor biosynthesis protein A</fullName>
    </alternativeName>
</protein>
<feature type="binding site" evidence="12">
    <location>
        <position position="281"/>
    </location>
    <ligand>
        <name>[4Fe-4S] cluster</name>
        <dbReference type="ChEBI" id="CHEBI:49883"/>
        <label>2</label>
        <note>4Fe-4S-substrate</note>
    </ligand>
</feature>
<keyword evidence="3 12" id="KW-0949">S-adenosyl-L-methionine</keyword>
<feature type="region of interest" description="Disordered" evidence="13">
    <location>
        <begin position="225"/>
        <end position="253"/>
    </location>
</feature>
<comment type="caution">
    <text evidence="15">The sequence shown here is derived from an EMBL/GenBank/DDBJ whole genome shotgun (WGS) entry which is preliminary data.</text>
</comment>
<dbReference type="SMART" id="SM00729">
    <property type="entry name" value="Elp3"/>
    <property type="match status" value="1"/>
</dbReference>
<feature type="binding site" evidence="12">
    <location>
        <position position="76"/>
    </location>
    <ligand>
        <name>S-adenosyl-L-methionine</name>
        <dbReference type="ChEBI" id="CHEBI:59789"/>
    </ligand>
</feature>
<sequence>MTRSTPPRPLTDLHGRTVNYIRLSVTDRCNLRCFYCRAGKDTPFMPHEEILRYEDLLELIAIAEELGVRKVRLTGGEPLVRRDFMDFLETAVARHPRMDFRLTTNGVLLAPVAPRLKDLGLKAVNISLDSLDPKRFAEVTGLDAFCAVWGGIEACMNAGIPVKINAVAMRGVNETDLPAFIELARKRPIHVRFIEFMPVGGGTTWERERFWSSDDVLAEARKHADLIPMPGPPQNGDTDVDAGEREGREATSYTSGPARMFRIAGGLGAIGVISPLTNHFCDACNRLRISSDGRLRTCLFSDREYKLRPALRHPKLGRESVKKIITQCGAIKPLGYELLKQLTRERNAVCNKRMSSIGG</sequence>
<dbReference type="HAMAP" id="MF_01225_B">
    <property type="entry name" value="MoaA_B"/>
    <property type="match status" value="1"/>
</dbReference>
<dbReference type="UniPathway" id="UPA00344"/>
<evidence type="ECO:0000256" key="6">
    <source>
        <dbReference type="ARBA" id="ARBA00023004"/>
    </source>
</evidence>
<dbReference type="SUPFAM" id="SSF102114">
    <property type="entry name" value="Radical SAM enzymes"/>
    <property type="match status" value="1"/>
</dbReference>
<keyword evidence="10 12" id="KW-0456">Lyase</keyword>
<dbReference type="PROSITE" id="PS01305">
    <property type="entry name" value="MOAA_NIFB_PQQE"/>
    <property type="match status" value="1"/>
</dbReference>
<feature type="binding site" evidence="12">
    <location>
        <position position="72"/>
    </location>
    <ligand>
        <name>GTP</name>
        <dbReference type="ChEBI" id="CHEBI:37565"/>
    </ligand>
</feature>
<keyword evidence="6 12" id="KW-0408">Iron</keyword>
<dbReference type="GO" id="GO:0061798">
    <property type="term" value="F:GTP 3',8'-cyclase activity"/>
    <property type="evidence" value="ECO:0007669"/>
    <property type="project" value="UniProtKB-UniRule"/>
</dbReference>
<dbReference type="PANTHER" id="PTHR22960">
    <property type="entry name" value="MOLYBDOPTERIN COFACTOR SYNTHESIS PROTEIN A"/>
    <property type="match status" value="1"/>
</dbReference>
<dbReference type="GO" id="GO:0051539">
    <property type="term" value="F:4 iron, 4 sulfur cluster binding"/>
    <property type="evidence" value="ECO:0007669"/>
    <property type="project" value="UniProtKB-UniRule"/>
</dbReference>
<feature type="binding site" evidence="12">
    <location>
        <begin position="286"/>
        <end position="288"/>
    </location>
    <ligand>
        <name>GTP</name>
        <dbReference type="ChEBI" id="CHEBI:37565"/>
    </ligand>
</feature>
<dbReference type="OrthoDB" id="9763993at2"/>
<feature type="binding site" evidence="12">
    <location>
        <position position="29"/>
    </location>
    <ligand>
        <name>[4Fe-4S] cluster</name>
        <dbReference type="ChEBI" id="CHEBI:49883"/>
        <label>1</label>
        <note>4Fe-4S-S-AdoMet</note>
    </ligand>
</feature>
<dbReference type="CDD" id="cd01335">
    <property type="entry name" value="Radical_SAM"/>
    <property type="match status" value="1"/>
</dbReference>
<keyword evidence="2 12" id="KW-0004">4Fe-4S</keyword>
<comment type="catalytic activity">
    <reaction evidence="11 12">
        <text>GTP + AH2 + S-adenosyl-L-methionine = (8S)-3',8-cyclo-7,8-dihydroguanosine 5'-triphosphate + 5'-deoxyadenosine + L-methionine + A + H(+)</text>
        <dbReference type="Rhea" id="RHEA:49576"/>
        <dbReference type="ChEBI" id="CHEBI:13193"/>
        <dbReference type="ChEBI" id="CHEBI:15378"/>
        <dbReference type="ChEBI" id="CHEBI:17319"/>
        <dbReference type="ChEBI" id="CHEBI:17499"/>
        <dbReference type="ChEBI" id="CHEBI:37565"/>
        <dbReference type="ChEBI" id="CHEBI:57844"/>
        <dbReference type="ChEBI" id="CHEBI:59789"/>
        <dbReference type="ChEBI" id="CHEBI:131766"/>
        <dbReference type="EC" id="4.1.99.22"/>
    </reaction>
</comment>
<feature type="binding site" evidence="12">
    <location>
        <position position="103"/>
    </location>
    <ligand>
        <name>GTP</name>
        <dbReference type="ChEBI" id="CHEBI:37565"/>
    </ligand>
</feature>
<dbReference type="Gene3D" id="3.20.20.70">
    <property type="entry name" value="Aldolase class I"/>
    <property type="match status" value="1"/>
</dbReference>
<dbReference type="InterPro" id="IPR058240">
    <property type="entry name" value="rSAM_sf"/>
</dbReference>
<dbReference type="InterPro" id="IPR000385">
    <property type="entry name" value="MoaA_NifB_PqqE_Fe-S-bd_CS"/>
</dbReference>
<reference evidence="15 16" key="1">
    <citation type="submission" date="2018-06" db="EMBL/GenBank/DDBJ databases">
        <title>Complete genome of Desulfovibrio indonesiensis P37SLT.</title>
        <authorList>
            <person name="Crispim J.S."/>
            <person name="Vidigal P.M.P."/>
            <person name="Silva L.C.F."/>
            <person name="Laguardia C.N."/>
            <person name="Araujo L.C."/>
            <person name="Dias R.S."/>
            <person name="Sousa M.P."/>
            <person name="Paula S.O."/>
            <person name="Silva C."/>
        </authorList>
    </citation>
    <scope>NUCLEOTIDE SEQUENCE [LARGE SCALE GENOMIC DNA]</scope>
    <source>
        <strain evidence="15 16">P37SLT</strain>
    </source>
</reference>
<dbReference type="SFLD" id="SFLDG01067">
    <property type="entry name" value="SPASM/twitch_domain_containing"/>
    <property type="match status" value="1"/>
</dbReference>
<evidence type="ECO:0000256" key="10">
    <source>
        <dbReference type="ARBA" id="ARBA00023239"/>
    </source>
</evidence>
<evidence type="ECO:0000256" key="11">
    <source>
        <dbReference type="ARBA" id="ARBA00048697"/>
    </source>
</evidence>
<keyword evidence="16" id="KW-1185">Reference proteome</keyword>
<evidence type="ECO:0000313" key="15">
    <source>
        <dbReference type="EMBL" id="TVM17060.1"/>
    </source>
</evidence>
<feature type="binding site" evidence="12">
    <location>
        <position position="127"/>
    </location>
    <ligand>
        <name>S-adenosyl-L-methionine</name>
        <dbReference type="ChEBI" id="CHEBI:59789"/>
    </ligand>
</feature>
<comment type="similarity">
    <text evidence="12">Belongs to the radical SAM superfamily. MoaA family.</text>
</comment>
<evidence type="ECO:0000256" key="3">
    <source>
        <dbReference type="ARBA" id="ARBA00022691"/>
    </source>
</evidence>
<keyword evidence="5 12" id="KW-0547">Nucleotide-binding</keyword>
<dbReference type="GO" id="GO:0006777">
    <property type="term" value="P:Mo-molybdopterin cofactor biosynthetic process"/>
    <property type="evidence" value="ECO:0007669"/>
    <property type="project" value="UniProtKB-UniRule"/>
</dbReference>
<dbReference type="InterPro" id="IPR010505">
    <property type="entry name" value="MoaA_twitch"/>
</dbReference>
<evidence type="ECO:0000313" key="16">
    <source>
        <dbReference type="Proteomes" id="UP000448292"/>
    </source>
</evidence>
<comment type="pathway">
    <text evidence="12">Cofactor biosynthesis; molybdopterin biosynthesis.</text>
</comment>
<evidence type="ECO:0000256" key="9">
    <source>
        <dbReference type="ARBA" id="ARBA00023150"/>
    </source>
</evidence>
<feature type="binding site" evidence="12">
    <location>
        <position position="163"/>
    </location>
    <ligand>
        <name>GTP</name>
        <dbReference type="ChEBI" id="CHEBI:37565"/>
    </ligand>
</feature>
<dbReference type="SFLD" id="SFLDG01386">
    <property type="entry name" value="main_SPASM_domain-containing"/>
    <property type="match status" value="1"/>
</dbReference>
<keyword evidence="7 12" id="KW-0411">Iron-sulfur</keyword>
<feature type="binding site" evidence="12">
    <location>
        <position position="36"/>
    </location>
    <ligand>
        <name>[4Fe-4S] cluster</name>
        <dbReference type="ChEBI" id="CHEBI:49883"/>
        <label>1</label>
        <note>4Fe-4S-S-AdoMet</note>
    </ligand>
</feature>
<comment type="function">
    <text evidence="12">Catalyzes the cyclization of GTP to (8S)-3',8-cyclo-7,8-dihydroguanosine 5'-triphosphate.</text>
</comment>
<dbReference type="NCBIfam" id="TIGR02666">
    <property type="entry name" value="moaA"/>
    <property type="match status" value="1"/>
</dbReference>
<feature type="binding site" evidence="12">
    <location>
        <position position="197"/>
    </location>
    <ligand>
        <name>S-adenosyl-L-methionine</name>
        <dbReference type="ChEBI" id="CHEBI:59789"/>
    </ligand>
</feature>
<dbReference type="PANTHER" id="PTHR22960:SF0">
    <property type="entry name" value="MOLYBDENUM COFACTOR BIOSYNTHESIS PROTEIN 1"/>
    <property type="match status" value="1"/>
</dbReference>
<dbReference type="CDD" id="cd21117">
    <property type="entry name" value="Twitch_MoaA"/>
    <property type="match status" value="1"/>
</dbReference>
<dbReference type="EC" id="4.1.99.22" evidence="1 12"/>
<organism evidence="15 16">
    <name type="scientific">Oceanidesulfovibrio indonesiensis</name>
    <dbReference type="NCBI Taxonomy" id="54767"/>
    <lineage>
        <taxon>Bacteria</taxon>
        <taxon>Pseudomonadati</taxon>
        <taxon>Thermodesulfobacteriota</taxon>
        <taxon>Desulfovibrionia</taxon>
        <taxon>Desulfovibrionales</taxon>
        <taxon>Desulfovibrionaceae</taxon>
        <taxon>Oceanidesulfovibrio</taxon>
    </lineage>
</organism>
<evidence type="ECO:0000256" key="12">
    <source>
        <dbReference type="HAMAP-Rule" id="MF_01225"/>
    </source>
</evidence>
<evidence type="ECO:0000256" key="5">
    <source>
        <dbReference type="ARBA" id="ARBA00022741"/>
    </source>
</evidence>
<dbReference type="EMBL" id="QMIE01000008">
    <property type="protein sequence ID" value="TVM17060.1"/>
    <property type="molecule type" value="Genomic_DNA"/>
</dbReference>
<feature type="binding site" evidence="12">
    <location>
        <position position="33"/>
    </location>
    <ligand>
        <name>[4Fe-4S] cluster</name>
        <dbReference type="ChEBI" id="CHEBI:49883"/>
        <label>1</label>
        <note>4Fe-4S-S-AdoMet</note>
    </ligand>
</feature>
<feature type="binding site" evidence="12">
    <location>
        <position position="35"/>
    </location>
    <ligand>
        <name>S-adenosyl-L-methionine</name>
        <dbReference type="ChEBI" id="CHEBI:59789"/>
    </ligand>
</feature>
<keyword evidence="4 12" id="KW-0479">Metal-binding</keyword>
<dbReference type="InterPro" id="IPR006638">
    <property type="entry name" value="Elp3/MiaA/NifB-like_rSAM"/>
</dbReference>
<dbReference type="PROSITE" id="PS51918">
    <property type="entry name" value="RADICAL_SAM"/>
    <property type="match status" value="1"/>
</dbReference>
<feature type="domain" description="Radical SAM core" evidence="14">
    <location>
        <begin position="13"/>
        <end position="228"/>
    </location>
</feature>
<evidence type="ECO:0000259" key="14">
    <source>
        <dbReference type="PROSITE" id="PS51918"/>
    </source>
</evidence>
<dbReference type="InterPro" id="IPR050105">
    <property type="entry name" value="MoCo_biosynth_MoaA/MoaC"/>
</dbReference>
<dbReference type="Pfam" id="PF06463">
    <property type="entry name" value="Mob_synth_C"/>
    <property type="match status" value="1"/>
</dbReference>
<dbReference type="RefSeq" id="WP_144303019.1">
    <property type="nucleotide sequence ID" value="NZ_QMIE01000008.1"/>
</dbReference>
<feature type="binding site" evidence="12">
    <location>
        <position position="298"/>
    </location>
    <ligand>
        <name>[4Fe-4S] cluster</name>
        <dbReference type="ChEBI" id="CHEBI:49883"/>
        <label>2</label>
        <note>4Fe-4S-substrate</note>
    </ligand>
</feature>
<dbReference type="AlphaFoldDB" id="A0A7M3ME22"/>
<feature type="binding site" evidence="12">
    <location>
        <position position="284"/>
    </location>
    <ligand>
        <name>[4Fe-4S] cluster</name>
        <dbReference type="ChEBI" id="CHEBI:49883"/>
        <label>2</label>
        <note>4Fe-4S-substrate</note>
    </ligand>
</feature>
<dbReference type="GO" id="GO:0005525">
    <property type="term" value="F:GTP binding"/>
    <property type="evidence" value="ECO:0007669"/>
    <property type="project" value="UniProtKB-UniRule"/>
</dbReference>
<dbReference type="InterPro" id="IPR040064">
    <property type="entry name" value="MoaA-like"/>
</dbReference>
<evidence type="ECO:0000256" key="1">
    <source>
        <dbReference type="ARBA" id="ARBA00012167"/>
    </source>
</evidence>
<dbReference type="GO" id="GO:0061799">
    <property type="term" value="F:cyclic pyranopterin monophosphate synthase activity"/>
    <property type="evidence" value="ECO:0007669"/>
    <property type="project" value="TreeGrafter"/>
</dbReference>
<comment type="subunit">
    <text evidence="12">Monomer and homodimer.</text>
</comment>
<comment type="cofactor">
    <cofactor evidence="12">
        <name>[4Fe-4S] cluster</name>
        <dbReference type="ChEBI" id="CHEBI:49883"/>
    </cofactor>
    <text evidence="12">Binds 2 [4Fe-4S] clusters. Binds 1 [4Fe-4S] cluster coordinated with 3 cysteines and an exchangeable S-adenosyl-L-methionine and 1 [4Fe-4S] cluster coordinated with 3 cysteines and the GTP-derived substrate.</text>
</comment>
<keyword evidence="9 12" id="KW-0501">Molybdenum cofactor biosynthesis</keyword>
<evidence type="ECO:0000256" key="13">
    <source>
        <dbReference type="SAM" id="MobiDB-lite"/>
    </source>
</evidence>
<dbReference type="InterPro" id="IPR007197">
    <property type="entry name" value="rSAM"/>
</dbReference>
<accession>A0A7M3ME22</accession>
<keyword evidence="8 12" id="KW-0342">GTP-binding</keyword>
<evidence type="ECO:0000256" key="2">
    <source>
        <dbReference type="ARBA" id="ARBA00022485"/>
    </source>
</evidence>
<evidence type="ECO:0000256" key="7">
    <source>
        <dbReference type="ARBA" id="ARBA00023014"/>
    </source>
</evidence>
<dbReference type="Proteomes" id="UP000448292">
    <property type="component" value="Unassembled WGS sequence"/>
</dbReference>
<name>A0A7M3ME22_9BACT</name>
<evidence type="ECO:0000256" key="8">
    <source>
        <dbReference type="ARBA" id="ARBA00023134"/>
    </source>
</evidence>
<gene>
    <name evidence="12 15" type="primary">moaA</name>
    <name evidence="15" type="ORF">DPQ33_09670</name>
</gene>
<dbReference type="SFLD" id="SFLDS00029">
    <property type="entry name" value="Radical_SAM"/>
    <property type="match status" value="1"/>
</dbReference>
<dbReference type="InterPro" id="IPR013785">
    <property type="entry name" value="Aldolase_TIM"/>
</dbReference>
<proteinExistence type="inferred from homology"/>
<dbReference type="SFLD" id="SFLDG01383">
    <property type="entry name" value="cyclic_pyranopterin_phosphate"/>
    <property type="match status" value="1"/>
</dbReference>
<dbReference type="GO" id="GO:1904047">
    <property type="term" value="F:S-adenosyl-L-methionine binding"/>
    <property type="evidence" value="ECO:0007669"/>
    <property type="project" value="UniProtKB-UniRule"/>
</dbReference>
<feature type="binding site" evidence="12">
    <location>
        <position position="22"/>
    </location>
    <ligand>
        <name>GTP</name>
        <dbReference type="ChEBI" id="CHEBI:37565"/>
    </ligand>
</feature>
<dbReference type="GO" id="GO:0046872">
    <property type="term" value="F:metal ion binding"/>
    <property type="evidence" value="ECO:0007669"/>
    <property type="project" value="UniProtKB-KW"/>
</dbReference>
<dbReference type="InterPro" id="IPR013483">
    <property type="entry name" value="MoaA"/>
</dbReference>
<dbReference type="Pfam" id="PF04055">
    <property type="entry name" value="Radical_SAM"/>
    <property type="match status" value="1"/>
</dbReference>